<keyword evidence="1" id="KW-0472">Membrane</keyword>
<dbReference type="Proteomes" id="UP000554342">
    <property type="component" value="Unassembled WGS sequence"/>
</dbReference>
<name>A0A840YWS9_9SPHN</name>
<feature type="transmembrane region" description="Helical" evidence="1">
    <location>
        <begin position="69"/>
        <end position="89"/>
    </location>
</feature>
<evidence type="ECO:0000313" key="3">
    <source>
        <dbReference type="Proteomes" id="UP000554342"/>
    </source>
</evidence>
<sequence length="238" mass="26104">MATEVDRQIARSSEVLDRSRERYASLRDRARKRRGDAVLHRLGRIAAADIAIIIAALVIGWIVPLGMGGALAVMAALIAATLLFAIFPLSPEVTAEKLTQAPLKALPLQTEQWLERQRPALPAPAQLLADSIGVKLETLTPQLATLDENQPAAAEVRKLVGEQLPELVKGYARVPEPLRRVERNGRTPDQQLVDGLKVIDEEIGQMSSQLAQGDLDLLATRGRYLQIRYKEEDTLGGE</sequence>
<evidence type="ECO:0000256" key="1">
    <source>
        <dbReference type="SAM" id="Phobius"/>
    </source>
</evidence>
<organism evidence="2 3">
    <name type="scientific">Stakelama sediminis</name>
    <dbReference type="NCBI Taxonomy" id="463200"/>
    <lineage>
        <taxon>Bacteria</taxon>
        <taxon>Pseudomonadati</taxon>
        <taxon>Pseudomonadota</taxon>
        <taxon>Alphaproteobacteria</taxon>
        <taxon>Sphingomonadales</taxon>
        <taxon>Sphingomonadaceae</taxon>
        <taxon>Stakelama</taxon>
    </lineage>
</organism>
<dbReference type="EMBL" id="JACIJI010000001">
    <property type="protein sequence ID" value="MBB5718181.1"/>
    <property type="molecule type" value="Genomic_DNA"/>
</dbReference>
<feature type="transmembrane region" description="Helical" evidence="1">
    <location>
        <begin position="42"/>
        <end position="63"/>
    </location>
</feature>
<keyword evidence="3" id="KW-1185">Reference proteome</keyword>
<dbReference type="AlphaFoldDB" id="A0A840YWS9"/>
<reference evidence="2 3" key="1">
    <citation type="submission" date="2020-08" db="EMBL/GenBank/DDBJ databases">
        <title>Genomic Encyclopedia of Type Strains, Phase IV (KMG-IV): sequencing the most valuable type-strain genomes for metagenomic binning, comparative biology and taxonomic classification.</title>
        <authorList>
            <person name="Goeker M."/>
        </authorList>
    </citation>
    <scope>NUCLEOTIDE SEQUENCE [LARGE SCALE GENOMIC DNA]</scope>
    <source>
        <strain evidence="2 3">DSM 27203</strain>
    </source>
</reference>
<dbReference type="RefSeq" id="WP_184001853.1">
    <property type="nucleotide sequence ID" value="NZ_BAABIF010000004.1"/>
</dbReference>
<evidence type="ECO:0000313" key="2">
    <source>
        <dbReference type="EMBL" id="MBB5718181.1"/>
    </source>
</evidence>
<accession>A0A840YWS9</accession>
<comment type="caution">
    <text evidence="2">The sequence shown here is derived from an EMBL/GenBank/DDBJ whole genome shotgun (WGS) entry which is preliminary data.</text>
</comment>
<protein>
    <submittedName>
        <fullName evidence="2">Uncharacterized protein</fullName>
    </submittedName>
</protein>
<gene>
    <name evidence="2" type="ORF">FHR23_001088</name>
</gene>
<keyword evidence="1" id="KW-0812">Transmembrane</keyword>
<keyword evidence="1" id="KW-1133">Transmembrane helix</keyword>
<proteinExistence type="predicted"/>